<evidence type="ECO:0000313" key="2">
    <source>
        <dbReference type="EMBL" id="GGK32391.1"/>
    </source>
</evidence>
<dbReference type="EMBL" id="BMQC01000008">
    <property type="protein sequence ID" value="GGK32391.1"/>
    <property type="molecule type" value="Genomic_DNA"/>
</dbReference>
<organism evidence="2 3">
    <name type="scientific">Pilimelia terevasa</name>
    <dbReference type="NCBI Taxonomy" id="53372"/>
    <lineage>
        <taxon>Bacteria</taxon>
        <taxon>Bacillati</taxon>
        <taxon>Actinomycetota</taxon>
        <taxon>Actinomycetes</taxon>
        <taxon>Micromonosporales</taxon>
        <taxon>Micromonosporaceae</taxon>
        <taxon>Pilimelia</taxon>
    </lineage>
</organism>
<sequence length="379" mass="39063">MTPFAARLAALRSSRDLTLDALGSRANLSRSYVSELEHGKKKPSAKAARLLDAALDADGALAALADAPPVRAPGLLVVTTDPRAPLSLDDIAAVHGAIGQLVATDTAHGSTGLAERAAAAFRDVESRLATAGADPHAGRDAAAAVAELGEVAAWVSYDADEQGLSRQLATDALLVAQAAGDADMQRFLASHLSMQSAYVGRGAEALAIADRALAEQPASPRVRAMFMVRRARALAVLGDMAGALAEIAHARALLADGLKASDPSWTWWLHEAELAVHEARVRAAGGDMAGAVDLSAQSVAALPSRQGRDGVLYRAWLLHDLVAAGSWAEVDGLARELIVRGGAAKTARVRAIIAQAQARARAARAPAAVLDALDGILAT</sequence>
<dbReference type="InterPro" id="IPR010982">
    <property type="entry name" value="Lambda_DNA-bd_dom_sf"/>
</dbReference>
<dbReference type="Gene3D" id="1.10.260.40">
    <property type="entry name" value="lambda repressor-like DNA-binding domains"/>
    <property type="match status" value="1"/>
</dbReference>
<evidence type="ECO:0000259" key="1">
    <source>
        <dbReference type="PROSITE" id="PS50943"/>
    </source>
</evidence>
<feature type="domain" description="HTH cro/C1-type" evidence="1">
    <location>
        <begin position="8"/>
        <end position="62"/>
    </location>
</feature>
<reference evidence="2" key="2">
    <citation type="submission" date="2020-09" db="EMBL/GenBank/DDBJ databases">
        <authorList>
            <person name="Sun Q."/>
            <person name="Ohkuma M."/>
        </authorList>
    </citation>
    <scope>NUCLEOTIDE SEQUENCE</scope>
    <source>
        <strain evidence="2">JCM 3091</strain>
    </source>
</reference>
<accession>A0A8J3BSK7</accession>
<dbReference type="AlphaFoldDB" id="A0A8J3BSK7"/>
<dbReference type="Pfam" id="PF13560">
    <property type="entry name" value="HTH_31"/>
    <property type="match status" value="1"/>
</dbReference>
<dbReference type="GO" id="GO:0003677">
    <property type="term" value="F:DNA binding"/>
    <property type="evidence" value="ECO:0007669"/>
    <property type="project" value="InterPro"/>
</dbReference>
<evidence type="ECO:0000313" key="3">
    <source>
        <dbReference type="Proteomes" id="UP000662200"/>
    </source>
</evidence>
<dbReference type="SUPFAM" id="SSF47413">
    <property type="entry name" value="lambda repressor-like DNA-binding domains"/>
    <property type="match status" value="1"/>
</dbReference>
<dbReference type="RefSeq" id="WP_189114594.1">
    <property type="nucleotide sequence ID" value="NZ_BMQC01000008.1"/>
</dbReference>
<proteinExistence type="predicted"/>
<dbReference type="PROSITE" id="PS50943">
    <property type="entry name" value="HTH_CROC1"/>
    <property type="match status" value="1"/>
</dbReference>
<keyword evidence="3" id="KW-1185">Reference proteome</keyword>
<dbReference type="Proteomes" id="UP000662200">
    <property type="component" value="Unassembled WGS sequence"/>
</dbReference>
<dbReference type="InterPro" id="IPR001387">
    <property type="entry name" value="Cro/C1-type_HTH"/>
</dbReference>
<comment type="caution">
    <text evidence="2">The sequence shown here is derived from an EMBL/GenBank/DDBJ whole genome shotgun (WGS) entry which is preliminary data.</text>
</comment>
<reference evidence="2" key="1">
    <citation type="journal article" date="2014" name="Int. J. Syst. Evol. Microbiol.">
        <title>Complete genome sequence of Corynebacterium casei LMG S-19264T (=DSM 44701T), isolated from a smear-ripened cheese.</title>
        <authorList>
            <consortium name="US DOE Joint Genome Institute (JGI-PGF)"/>
            <person name="Walter F."/>
            <person name="Albersmeier A."/>
            <person name="Kalinowski J."/>
            <person name="Ruckert C."/>
        </authorList>
    </citation>
    <scope>NUCLEOTIDE SEQUENCE</scope>
    <source>
        <strain evidence="2">JCM 3091</strain>
    </source>
</reference>
<dbReference type="CDD" id="cd00093">
    <property type="entry name" value="HTH_XRE"/>
    <property type="match status" value="1"/>
</dbReference>
<name>A0A8J3BSK7_9ACTN</name>
<dbReference type="SMART" id="SM00530">
    <property type="entry name" value="HTH_XRE"/>
    <property type="match status" value="1"/>
</dbReference>
<gene>
    <name evidence="2" type="ORF">GCM10010124_26470</name>
</gene>
<protein>
    <recommendedName>
        <fullName evidence="1">HTH cro/C1-type domain-containing protein</fullName>
    </recommendedName>
</protein>